<accession>A0ABQ7J430</accession>
<dbReference type="InterPro" id="IPR009543">
    <property type="entry name" value="VPS13_VAB"/>
</dbReference>
<dbReference type="Pfam" id="PF25036">
    <property type="entry name" value="VPS13_VAB"/>
    <property type="match status" value="1"/>
</dbReference>
<feature type="domain" description="Vacuolar protein sorting-associated protein 13 VPS13 adaptor binding" evidence="2">
    <location>
        <begin position="2"/>
        <end position="146"/>
    </location>
</feature>
<name>A0ABQ7J430_9APIC</name>
<reference evidence="3 4" key="1">
    <citation type="journal article" date="2020" name="bioRxiv">
        <title>Metabolic contributions of an alphaproteobacterial endosymbiont in the apicomplexan Cardiosporidium cionae.</title>
        <authorList>
            <person name="Hunter E.S."/>
            <person name="Paight C.J."/>
            <person name="Lane C.E."/>
        </authorList>
    </citation>
    <scope>NUCLEOTIDE SEQUENCE [LARGE SCALE GENOMIC DNA]</scope>
    <source>
        <strain evidence="3">ESH_2018</strain>
    </source>
</reference>
<dbReference type="Proteomes" id="UP000823046">
    <property type="component" value="Unassembled WGS sequence"/>
</dbReference>
<feature type="non-terminal residue" evidence="3">
    <location>
        <position position="1"/>
    </location>
</feature>
<dbReference type="PANTHER" id="PTHR16166">
    <property type="entry name" value="VACUOLAR PROTEIN SORTING-ASSOCIATED PROTEIN VPS13"/>
    <property type="match status" value="1"/>
</dbReference>
<comment type="caution">
    <text evidence="3">The sequence shown here is derived from an EMBL/GenBank/DDBJ whole genome shotgun (WGS) entry which is preliminary data.</text>
</comment>
<organism evidence="3 4">
    <name type="scientific">Cardiosporidium cionae</name>
    <dbReference type="NCBI Taxonomy" id="476202"/>
    <lineage>
        <taxon>Eukaryota</taxon>
        <taxon>Sar</taxon>
        <taxon>Alveolata</taxon>
        <taxon>Apicomplexa</taxon>
        <taxon>Aconoidasida</taxon>
        <taxon>Nephromycida</taxon>
        <taxon>Cardiosporidium</taxon>
    </lineage>
</organism>
<evidence type="ECO:0000313" key="3">
    <source>
        <dbReference type="EMBL" id="KAF8817849.1"/>
    </source>
</evidence>
<dbReference type="InterPro" id="IPR026847">
    <property type="entry name" value="VPS13"/>
</dbReference>
<sequence>GLTRLICVYPQYILTNHLDVFVEIRPTGSQRVSCSAQPRESIPIDWIQKIENPAFEFRVGGFSNWSSTVIACEETVGCVWMAVEDSADSTRSVYGVTISIVDGLRSIVLTKPTEESSGFILVNNCLDVGIVHLITTHNISPLINDNSADIIGCCFSASYGESIHFGWKHPHVYSSRWCCIEPEIAGICRYFDCSISLSADKIISIDATKFLRMTNRGNKRIIEVLSKEITTVQELNHSLFGGESSVECSVVLAQVGLSFLSENLHEEILYSELLHLKINFKQVGESQELKLTLADIQVDSQMENTSMPVLLACRKNSLEEEKKRSFSYFERDQFITLFIERLYTSSDDFIIKNLQLKVAHCEISLDDEMLNGLNVHVARWIESPFHIQFSPPPLSQVLVIQNLEITECYIVAWCSFLLARMHMMSDLFKFGLNLVMASDTLELKGAPFVFSEVIIQNIRVSVPSFLLNLKDNYTQNALTSVFKVLGHSSLLNIPRLPVHLGRQTIGATAGLLENMTSSFGGVMSSLTFDANYIKTRQKERVRNNLSMKDEFLCASKNLGEGVLALTSFVTQPIAGAKNDGVSGFFKGVGKGLVGSLVKPLDKVGQAITDVSRGIQAGISENVTTVKERTRRRREPRMLWGEMGEIRDYHIYEAELRRKLGLELVKNILKCITIHRTQYEHTLLLFYPRTISYVSLRSHMDATTSSKEESITINKIWDIPISSIVDIHATTHGILFRLTQEYIQLPNDSAPTIRLIYNEIAASQRRIRGTLKVGKIGE</sequence>
<proteinExistence type="inferred from homology"/>
<dbReference type="PANTHER" id="PTHR16166:SF93">
    <property type="entry name" value="INTERMEMBRANE LIPID TRANSFER PROTEIN VPS13"/>
    <property type="match status" value="1"/>
</dbReference>
<evidence type="ECO:0000313" key="4">
    <source>
        <dbReference type="Proteomes" id="UP000823046"/>
    </source>
</evidence>
<comment type="similarity">
    <text evidence="1">Belongs to the VPS13 family.</text>
</comment>
<protein>
    <recommendedName>
        <fullName evidence="2">Vacuolar protein sorting-associated protein 13 VPS13 adaptor binding domain-containing protein</fullName>
    </recommendedName>
</protein>
<evidence type="ECO:0000256" key="1">
    <source>
        <dbReference type="ARBA" id="ARBA00006545"/>
    </source>
</evidence>
<evidence type="ECO:0000259" key="2">
    <source>
        <dbReference type="Pfam" id="PF25036"/>
    </source>
</evidence>
<dbReference type="EMBL" id="JADAQX010001342">
    <property type="protein sequence ID" value="KAF8817849.1"/>
    <property type="molecule type" value="Genomic_DNA"/>
</dbReference>
<gene>
    <name evidence="3" type="ORF">IE077_003568</name>
</gene>
<keyword evidence="4" id="KW-1185">Reference proteome</keyword>